<evidence type="ECO:0000259" key="2">
    <source>
        <dbReference type="Pfam" id="PF20674"/>
    </source>
</evidence>
<evidence type="ECO:0000313" key="4">
    <source>
        <dbReference type="Proteomes" id="UP001232163"/>
    </source>
</evidence>
<dbReference type="InterPro" id="IPR047589">
    <property type="entry name" value="DUF11_rpt"/>
</dbReference>
<feature type="domain" description="DUF11" evidence="1">
    <location>
        <begin position="233"/>
        <end position="363"/>
    </location>
</feature>
<dbReference type="InterPro" id="IPR001434">
    <property type="entry name" value="OmcB-like_DUF11"/>
</dbReference>
<accession>A0ABT9MFC3</accession>
<name>A0ABT9MFC3_9DEIO</name>
<gene>
    <name evidence="3" type="ORF">QO006_002748</name>
</gene>
<dbReference type="RefSeq" id="WP_307467132.1">
    <property type="nucleotide sequence ID" value="NZ_JAURUR010000010.1"/>
</dbReference>
<dbReference type="Pfam" id="PF20674">
    <property type="entry name" value="SpaA_3"/>
    <property type="match status" value="2"/>
</dbReference>
<reference evidence="3 4" key="1">
    <citation type="submission" date="2023-07" db="EMBL/GenBank/DDBJ databases">
        <title>Genomic Encyclopedia of Type Strains, Phase IV (KMG-IV): sequencing the most valuable type-strain genomes for metagenomic binning, comparative biology and taxonomic classification.</title>
        <authorList>
            <person name="Goeker M."/>
        </authorList>
    </citation>
    <scope>NUCLEOTIDE SEQUENCE [LARGE SCALE GENOMIC DNA]</scope>
    <source>
        <strain evidence="3 4">NIO-1023</strain>
    </source>
</reference>
<dbReference type="EMBL" id="JAURUR010000010">
    <property type="protein sequence ID" value="MDP9765300.1"/>
    <property type="molecule type" value="Genomic_DNA"/>
</dbReference>
<feature type="domain" description="SpaA-like prealbumin fold" evidence="2">
    <location>
        <begin position="681"/>
        <end position="802"/>
    </location>
</feature>
<feature type="domain" description="SpaA-like prealbumin fold" evidence="2">
    <location>
        <begin position="373"/>
        <end position="477"/>
    </location>
</feature>
<dbReference type="Pfam" id="PF01345">
    <property type="entry name" value="DUF11"/>
    <property type="match status" value="1"/>
</dbReference>
<organism evidence="3 4">
    <name type="scientific">Deinococcus enclensis</name>
    <dbReference type="NCBI Taxonomy" id="1049582"/>
    <lineage>
        <taxon>Bacteria</taxon>
        <taxon>Thermotogati</taxon>
        <taxon>Deinococcota</taxon>
        <taxon>Deinococci</taxon>
        <taxon>Deinococcales</taxon>
        <taxon>Deinococcaceae</taxon>
        <taxon>Deinococcus</taxon>
    </lineage>
</organism>
<evidence type="ECO:0000259" key="1">
    <source>
        <dbReference type="Pfam" id="PF01345"/>
    </source>
</evidence>
<evidence type="ECO:0000313" key="3">
    <source>
        <dbReference type="EMBL" id="MDP9765300.1"/>
    </source>
</evidence>
<protein>
    <submittedName>
        <fullName evidence="3">Repeat protein (TIGR01451 family)</fullName>
    </submittedName>
</protein>
<keyword evidence="4" id="KW-1185">Reference proteome</keyword>
<sequence>MNNAVAQSCSAAQQASIDFQEQPWTNTTTYSANFGTGPSAFTLSGTISDPTGDRVAGYPTTQTSGGQAGAMVLQVDRPDVSRETTVTFRFSVPVSGLSLTITDIDYFNVQGGAYNDQISVTAKNSSGSNVSPSVTGSTYVAVSGNRAYAGSNATNDTNCAAASAACNATFTFAQEISEITITYGNTTLTGWAYGNPPAQEIGLKFNTFCVQQPTPELNTAKSVQKVDPITGAPLNTAVQSGDTLEYTVVARNSGRANATSATLTDAIPAGTDYVPASTTLNGAAVADVAGAMPFATARAVQSPGAAAGVLEVDTTPSTLTSSANDPDDNEAVLKFRVRVRSGTTTISNTATLNTAQGSAPSPNVQTVVGARTLTLSKNWPNSTSGDAVTLSISGGGLASARTATSTAPAESSVSAAILVNQSVTVSELFTSGTASNYNTTLTCQKTLDNSVVYSGAVLTGSFTMPADSDVTCTFSNNLKLTSGNPPALDCPAGSTEYSLSQSNTATTNTALPLTWTAGATSKTFSFAGGMDVKLEFTDFASMSSGYPAMAVQSGNGQSLVAFHGAASQGQILHKFNLTVSQPILKLRLYMEDIDTATNFTDVVAVQSGTAIYSGNGVTINGTTITGKSTCSETQVGCNVTLDWGTQAANSTQTITYSAGKAGTQQAIGYDDIRMCVADPVVRVQKAFPQGRAANTDQVTLSATPAGGTAQSRVTAGTGTNVLTDPLVLTVKPQTGSAAPFPAITLAEAAAGGANSGNYDVVYSCVNNSTSAGATVIPSGSLPSFSFTPRLGDNITCTFSNTRKSQNLALSKLWGAGSPAGHTATATASIQAPDGSTRVGPTFNATSPNSATGAVLKVYVGDIVTLPAETFGSGATSAMYTTTINCTGGTPASSLSPGGTVTVTNSATATTCTYTNNPQPGSLSITKNITGGTSTTALTFPFSINCQDSAGTALAPYTGSVTVPAGSTTASTTLSNIPAGVKNCTITEGSLPAAPSGLKWGNPTYTVPSTALMPAGSLSFTIGNPLSVNPPVITLTKFVRNITTGTKFTDDVQDPGRATGLDRAGTRFPTAIEPSQKLEYCIAYTNTGGQALNFVITDHVPQNIIVSLPDGVRWSSTTTVAVGDGAPPANSVVLTAAADTDQASLTSSGGTFGQGTLTLRLATLPANSNGTVCFQGTVR</sequence>
<dbReference type="NCBIfam" id="TIGR01451">
    <property type="entry name" value="B_ant_repeat"/>
    <property type="match status" value="1"/>
</dbReference>
<comment type="caution">
    <text evidence="3">The sequence shown here is derived from an EMBL/GenBank/DDBJ whole genome shotgun (WGS) entry which is preliminary data.</text>
</comment>
<dbReference type="Proteomes" id="UP001232163">
    <property type="component" value="Unassembled WGS sequence"/>
</dbReference>
<proteinExistence type="predicted"/>
<dbReference type="InterPro" id="IPR048834">
    <property type="entry name" value="SpaA_pre-album"/>
</dbReference>